<name>A0A9N7V1F5_PLEPL</name>
<dbReference type="EMBL" id="CADEAL010002546">
    <property type="protein sequence ID" value="CAB1440956.1"/>
    <property type="molecule type" value="Genomic_DNA"/>
</dbReference>
<reference evidence="2" key="1">
    <citation type="submission" date="2020-03" db="EMBL/GenBank/DDBJ databases">
        <authorList>
            <person name="Weist P."/>
        </authorList>
    </citation>
    <scope>NUCLEOTIDE SEQUENCE</scope>
</reference>
<feature type="region of interest" description="Disordered" evidence="1">
    <location>
        <begin position="358"/>
        <end position="381"/>
    </location>
</feature>
<accession>A0A9N7V1F5</accession>
<gene>
    <name evidence="2" type="ORF">PLEPLA_LOCUS28751</name>
</gene>
<dbReference type="PANTHER" id="PTHR15545">
    <property type="entry name" value="PDZ DOMAIN CONTAINING RING FINGER PROTEIN 3, 4"/>
    <property type="match status" value="1"/>
</dbReference>
<keyword evidence="3" id="KW-1185">Reference proteome</keyword>
<evidence type="ECO:0000313" key="2">
    <source>
        <dbReference type="EMBL" id="CAB1440956.1"/>
    </source>
</evidence>
<evidence type="ECO:0000313" key="3">
    <source>
        <dbReference type="Proteomes" id="UP001153269"/>
    </source>
</evidence>
<comment type="caution">
    <text evidence="2">The sequence shown here is derived from an EMBL/GenBank/DDBJ whole genome shotgun (WGS) entry which is preliminary data.</text>
</comment>
<sequence length="701" mass="77794">MTERPPGPGPHSSVCSPHYADDKTREPPPPRHREELHYVDEYGQPITVQVEGRRGRGDRRRRSRCANECSAPTERHWEALRAMGLMEGEEGQGDAYSAGSVNSPHGHEAVDVTVWMPYYGHMTVSPDRYSANRHMMIPPDVYAASGFLPRSSTEQHPGSSYLPTVSYSLDHLDRLDYQAPDMSPYQPNSESCLIGCYNTEGMEPQNFPRQSDYRHPWRPDGPFGYLPLSELDSGLGCGPDSPDHRMALSEAETDAMSSLPGHTPSSQGSSSSSESLTSSEPSDSGFHSVSTGEHRRLHKIQGSHGHRQSHHLRTGHSPREQRGRWDLESIPETTQMSHPGAPLASRCTVGNSTTTTVHFHRAERSPTRHRAPPSPSIGCHTEPCQRRALWLEQQQGRGGTIEAPGRSRTIQDLTEGQRLRRASHPTVIDPNTLSNELQNHQQGTASSTLGPRSRASYPSNCHPNSHLSTDRTSLTNQQNSLRTSQGSVRSREEDTLSKSPGSGSSGASDWRGFQTLGNRSGNLKGSSAPVYSTLGAPQRRPRSPPSPRSRLSNQKSVRNQLLRARAYRLARERSEVTTDEEVRGDGRRQREDEGEDGRLVGRYCSRTERRRHLAQSRQHRERRGGEELAGGGQGSLSSQTVLELSHMKQNRLRNSKLLDDWTTVEELLTHGTRMESDSSALSQPSVIGYYCLTAPTQSDHQ</sequence>
<dbReference type="PANTHER" id="PTHR15545:SF4">
    <property type="entry name" value="PDZ DOMAIN-CONTAINING PROTEIN 4"/>
    <property type="match status" value="1"/>
</dbReference>
<feature type="compositionally biased region" description="Polar residues" evidence="1">
    <location>
        <begin position="515"/>
        <end position="525"/>
    </location>
</feature>
<feature type="compositionally biased region" description="Low complexity" evidence="1">
    <location>
        <begin position="263"/>
        <end position="285"/>
    </location>
</feature>
<feature type="region of interest" description="Disordered" evidence="1">
    <location>
        <begin position="395"/>
        <end position="636"/>
    </location>
</feature>
<protein>
    <recommendedName>
        <fullName evidence="4">Serine/arginine repetitive matrix protein 1-like</fullName>
    </recommendedName>
</protein>
<feature type="compositionally biased region" description="Polar residues" evidence="1">
    <location>
        <begin position="429"/>
        <end position="488"/>
    </location>
</feature>
<feature type="region of interest" description="Disordered" evidence="1">
    <location>
        <begin position="252"/>
        <end position="323"/>
    </location>
</feature>
<organism evidence="2 3">
    <name type="scientific">Pleuronectes platessa</name>
    <name type="common">European plaice</name>
    <dbReference type="NCBI Taxonomy" id="8262"/>
    <lineage>
        <taxon>Eukaryota</taxon>
        <taxon>Metazoa</taxon>
        <taxon>Chordata</taxon>
        <taxon>Craniata</taxon>
        <taxon>Vertebrata</taxon>
        <taxon>Euteleostomi</taxon>
        <taxon>Actinopterygii</taxon>
        <taxon>Neopterygii</taxon>
        <taxon>Teleostei</taxon>
        <taxon>Neoteleostei</taxon>
        <taxon>Acanthomorphata</taxon>
        <taxon>Carangaria</taxon>
        <taxon>Pleuronectiformes</taxon>
        <taxon>Pleuronectoidei</taxon>
        <taxon>Pleuronectidae</taxon>
        <taxon>Pleuronectes</taxon>
    </lineage>
</organism>
<feature type="region of interest" description="Disordered" evidence="1">
    <location>
        <begin position="1"/>
        <end position="37"/>
    </location>
</feature>
<dbReference type="AlphaFoldDB" id="A0A9N7V1F5"/>
<feature type="compositionally biased region" description="Basic residues" evidence="1">
    <location>
        <begin position="608"/>
        <end position="622"/>
    </location>
</feature>
<feature type="compositionally biased region" description="Low complexity" evidence="1">
    <location>
        <begin position="497"/>
        <end position="508"/>
    </location>
</feature>
<proteinExistence type="predicted"/>
<dbReference type="Proteomes" id="UP001153269">
    <property type="component" value="Unassembled WGS sequence"/>
</dbReference>
<feature type="compositionally biased region" description="Basic and acidic residues" evidence="1">
    <location>
        <begin position="569"/>
        <end position="599"/>
    </location>
</feature>
<evidence type="ECO:0000256" key="1">
    <source>
        <dbReference type="SAM" id="MobiDB-lite"/>
    </source>
</evidence>
<feature type="compositionally biased region" description="Basic and acidic residues" evidence="1">
    <location>
        <begin position="19"/>
        <end position="37"/>
    </location>
</feature>
<feature type="compositionally biased region" description="Basic residues" evidence="1">
    <location>
        <begin position="295"/>
        <end position="316"/>
    </location>
</feature>
<evidence type="ECO:0008006" key="4">
    <source>
        <dbReference type="Google" id="ProtNLM"/>
    </source>
</evidence>
<dbReference type="InterPro" id="IPR051971">
    <property type="entry name" value="E3_ubiquitin-PDZ_ligase"/>
</dbReference>